<dbReference type="GO" id="GO:0005759">
    <property type="term" value="C:mitochondrial matrix"/>
    <property type="evidence" value="ECO:0007669"/>
    <property type="project" value="UniProtKB-SubCell"/>
</dbReference>
<dbReference type="GO" id="GO:0000049">
    <property type="term" value="F:tRNA binding"/>
    <property type="evidence" value="ECO:0007669"/>
    <property type="project" value="InterPro"/>
</dbReference>
<dbReference type="Proteomes" id="UP000078550">
    <property type="component" value="Unassembled WGS sequence"/>
</dbReference>
<dbReference type="SUPFAM" id="SSF55681">
    <property type="entry name" value="Class II aaRS and biotin synthetases"/>
    <property type="match status" value="1"/>
</dbReference>
<keyword evidence="5" id="KW-0067">ATP-binding</keyword>
<evidence type="ECO:0000256" key="6">
    <source>
        <dbReference type="ARBA" id="ARBA00022917"/>
    </source>
</evidence>
<evidence type="ECO:0000256" key="8">
    <source>
        <dbReference type="ARBA" id="ARBA00023128"/>
    </source>
</evidence>
<evidence type="ECO:0000256" key="1">
    <source>
        <dbReference type="ARBA" id="ARBA00004305"/>
    </source>
</evidence>
<dbReference type="GO" id="GO:0005524">
    <property type="term" value="F:ATP binding"/>
    <property type="evidence" value="ECO:0007669"/>
    <property type="project" value="UniProtKB-KW"/>
</dbReference>
<dbReference type="InterPro" id="IPR045864">
    <property type="entry name" value="aa-tRNA-synth_II/BPL/LPL"/>
</dbReference>
<dbReference type="AlphaFoldDB" id="A0A1A9A0Y8"/>
<evidence type="ECO:0000256" key="11">
    <source>
        <dbReference type="SAM" id="SignalP"/>
    </source>
</evidence>
<keyword evidence="3 14" id="KW-0436">Ligase</keyword>
<sequence length="627" mass="72567">MLFFVIPIVLLLFAKYSDSYNNKFPQQITKVVICKLNNKYHIKDDIINYGRFKYVYNIKNHPIHNVTEEILKFLKKKNSFDLVYNRCPLYDNNLCFNDILIKNTNDTTSTKNNFYFSNSYIYLPQATSLFPYIYKLIIDKRNYQNVDNKIVNSCTERGNKKTNFNSKDTVRGGEKFPTNLYSNQNDEDNYHQNDSNSHIFLKHSSKEEISSNSKGIIIVSNTFRKDNIDKLHFPFFNQMDIYIKMNNEFITEEKQLLYFVCEFMSSIFNKTHKWRIRKDSFDFTKKSLQGEIFYNGKWVEILGCGILKRKIIFQKCKTFDLHDYIAIGLGLDRIAMIKYGINRIRDLYLYITNTENNTIRNKGAGIRFGAPLTGHLERGNVGAKENDRVSGGHMTGSQINDVVRGVSGVSGVNGVSGASGVSSVSDVDAASGVDAGHVRDVDAADFPDVDRCGEAGEGNILTGGPKGEGSELRDALLKHLKGSAAANEKESEWRKEFLYFVNLYNIKEEERDLSFYANSDWDTQLFVKNVFNFRNVKNISFLKHVVLLDVFFNYELNRTSYTYKFVYAPRADMREQQLFRYSVKEVHDKIVGEIARTFDIRIRHLLFDKRILEKIPRKEKLLKASKN</sequence>
<evidence type="ECO:0000256" key="10">
    <source>
        <dbReference type="ARBA" id="ARBA00031194"/>
    </source>
</evidence>
<dbReference type="EMBL" id="FLRE01000198">
    <property type="protein sequence ID" value="SBT49861.1"/>
    <property type="molecule type" value="Genomic_DNA"/>
</dbReference>
<dbReference type="GO" id="GO:0004812">
    <property type="term" value="F:aminoacyl-tRNA ligase activity"/>
    <property type="evidence" value="ECO:0007669"/>
    <property type="project" value="UniProtKB-KW"/>
</dbReference>
<keyword evidence="9" id="KW-0030">Aminoacyl-tRNA synthetase</keyword>
<proteinExistence type="inferred from homology"/>
<protein>
    <recommendedName>
        <fullName evidence="10">Phenylalanyl-tRNA synthetase</fullName>
    </recommendedName>
</protein>
<organism evidence="14 15">
    <name type="scientific">Plasmodium ovale wallikeri</name>
    <dbReference type="NCBI Taxonomy" id="864142"/>
    <lineage>
        <taxon>Eukaryota</taxon>
        <taxon>Sar</taxon>
        <taxon>Alveolata</taxon>
        <taxon>Apicomplexa</taxon>
        <taxon>Aconoidasida</taxon>
        <taxon>Haemosporida</taxon>
        <taxon>Plasmodiidae</taxon>
        <taxon>Plasmodium</taxon>
        <taxon>Plasmodium (Plasmodium)</taxon>
    </lineage>
</organism>
<comment type="similarity">
    <text evidence="2">Belongs to the class-II aminoacyl-tRNA synthetase family.</text>
</comment>
<keyword evidence="8" id="KW-0496">Mitochondrion</keyword>
<dbReference type="InterPro" id="IPR002319">
    <property type="entry name" value="Phenylalanyl-tRNA_Synthase"/>
</dbReference>
<comment type="subcellular location">
    <subcellularLocation>
        <location evidence="1">Mitochondrion matrix</location>
    </subcellularLocation>
</comment>
<evidence type="ECO:0000256" key="2">
    <source>
        <dbReference type="ARBA" id="ARBA00008226"/>
    </source>
</evidence>
<dbReference type="GO" id="GO:0043039">
    <property type="term" value="P:tRNA aminoacylation"/>
    <property type="evidence" value="ECO:0007669"/>
    <property type="project" value="InterPro"/>
</dbReference>
<evidence type="ECO:0000256" key="7">
    <source>
        <dbReference type="ARBA" id="ARBA00022946"/>
    </source>
</evidence>
<dbReference type="InterPro" id="IPR005121">
    <property type="entry name" value="Fdx_antiC-bd"/>
</dbReference>
<feature type="domain" description="Aminoacyl-transfer RNA synthetases class-II family profile" evidence="12">
    <location>
        <begin position="216"/>
        <end position="371"/>
    </location>
</feature>
<dbReference type="Gene3D" id="3.30.930.10">
    <property type="entry name" value="Bira Bifunctional Protein, Domain 2"/>
    <property type="match status" value="1"/>
</dbReference>
<evidence type="ECO:0000256" key="5">
    <source>
        <dbReference type="ARBA" id="ARBA00022840"/>
    </source>
</evidence>
<feature type="chain" id="PRO_5015060036" description="Phenylalanyl-tRNA synthetase" evidence="11">
    <location>
        <begin position="20"/>
        <end position="627"/>
    </location>
</feature>
<dbReference type="GO" id="GO:0006412">
    <property type="term" value="P:translation"/>
    <property type="evidence" value="ECO:0007669"/>
    <property type="project" value="UniProtKB-KW"/>
</dbReference>
<evidence type="ECO:0000256" key="4">
    <source>
        <dbReference type="ARBA" id="ARBA00022741"/>
    </source>
</evidence>
<evidence type="ECO:0000313" key="16">
    <source>
        <dbReference type="Proteomes" id="UP000078555"/>
    </source>
</evidence>
<accession>A0A1A9A0Y8</accession>
<dbReference type="InterPro" id="IPR006195">
    <property type="entry name" value="aa-tRNA-synth_II"/>
</dbReference>
<evidence type="ECO:0000259" key="12">
    <source>
        <dbReference type="PROSITE" id="PS50862"/>
    </source>
</evidence>
<dbReference type="Pfam" id="PF01409">
    <property type="entry name" value="tRNA-synt_2d"/>
    <property type="match status" value="1"/>
</dbReference>
<evidence type="ECO:0000313" key="15">
    <source>
        <dbReference type="Proteomes" id="UP000078550"/>
    </source>
</evidence>
<dbReference type="SUPFAM" id="SSF54991">
    <property type="entry name" value="Anticodon-binding domain of PheRS"/>
    <property type="match status" value="1"/>
</dbReference>
<dbReference type="EMBL" id="FLRD01000154">
    <property type="protein sequence ID" value="SBT49492.1"/>
    <property type="molecule type" value="Genomic_DNA"/>
</dbReference>
<evidence type="ECO:0000256" key="3">
    <source>
        <dbReference type="ARBA" id="ARBA00022598"/>
    </source>
</evidence>
<keyword evidence="16" id="KW-1185">Reference proteome</keyword>
<dbReference type="SMART" id="SM00896">
    <property type="entry name" value="FDX-ACB"/>
    <property type="match status" value="1"/>
</dbReference>
<evidence type="ECO:0000313" key="13">
    <source>
        <dbReference type="EMBL" id="SBT49492.1"/>
    </source>
</evidence>
<name>A0A1A9A0Y8_PLAOA</name>
<dbReference type="Proteomes" id="UP000078555">
    <property type="component" value="Unassembled WGS sequence"/>
</dbReference>
<dbReference type="Gene3D" id="3.30.70.380">
    <property type="entry name" value="Ferrodoxin-fold anticodon-binding domain"/>
    <property type="match status" value="1"/>
</dbReference>
<keyword evidence="4" id="KW-0547">Nucleotide-binding</keyword>
<reference evidence="14" key="1">
    <citation type="submission" date="2016-05" db="EMBL/GenBank/DDBJ databases">
        <authorList>
            <person name="Lavstsen T."/>
            <person name="Jespersen J.S."/>
        </authorList>
    </citation>
    <scope>NUCLEOTIDE SEQUENCE [LARGE SCALE GENOMIC DNA]</scope>
</reference>
<evidence type="ECO:0000313" key="14">
    <source>
        <dbReference type="EMBL" id="SBT49861.1"/>
    </source>
</evidence>
<reference evidence="15 16" key="2">
    <citation type="submission" date="2016-05" db="EMBL/GenBank/DDBJ databases">
        <authorList>
            <person name="Naeem Raeece"/>
        </authorList>
    </citation>
    <scope>NUCLEOTIDE SEQUENCE [LARGE SCALE GENOMIC DNA]</scope>
</reference>
<keyword evidence="11" id="KW-0732">Signal</keyword>
<keyword evidence="7" id="KW-0809">Transit peptide</keyword>
<feature type="signal peptide" evidence="11">
    <location>
        <begin position="1"/>
        <end position="19"/>
    </location>
</feature>
<gene>
    <name evidence="13" type="ORF">POVWA1_059630</name>
    <name evidence="14" type="ORF">POVWA2_058960</name>
</gene>
<keyword evidence="6" id="KW-0648">Protein biosynthesis</keyword>
<dbReference type="PROSITE" id="PS50862">
    <property type="entry name" value="AA_TRNA_LIGASE_II"/>
    <property type="match status" value="1"/>
</dbReference>
<dbReference type="InterPro" id="IPR036690">
    <property type="entry name" value="Fdx_antiC-bd_sf"/>
</dbReference>
<evidence type="ECO:0000256" key="9">
    <source>
        <dbReference type="ARBA" id="ARBA00023146"/>
    </source>
</evidence>